<protein>
    <recommendedName>
        <fullName evidence="2">SDA1 C-terminal domain-containing protein</fullName>
    </recommendedName>
</protein>
<evidence type="ECO:0000256" key="1">
    <source>
        <dbReference type="SAM" id="MobiDB-lite"/>
    </source>
</evidence>
<dbReference type="EMBL" id="BJWL01000013">
    <property type="protein sequence ID" value="GFZ00031.1"/>
    <property type="molecule type" value="Genomic_DNA"/>
</dbReference>
<accession>A0A7J0FN04</accession>
<proteinExistence type="predicted"/>
<feature type="region of interest" description="Disordered" evidence="1">
    <location>
        <begin position="121"/>
        <end position="178"/>
    </location>
</feature>
<feature type="compositionally biased region" description="Basic residues" evidence="1">
    <location>
        <begin position="138"/>
        <end position="164"/>
    </location>
</feature>
<name>A0A7J0FN04_9ERIC</name>
<organism evidence="3 4">
    <name type="scientific">Actinidia rufa</name>
    <dbReference type="NCBI Taxonomy" id="165716"/>
    <lineage>
        <taxon>Eukaryota</taxon>
        <taxon>Viridiplantae</taxon>
        <taxon>Streptophyta</taxon>
        <taxon>Embryophyta</taxon>
        <taxon>Tracheophyta</taxon>
        <taxon>Spermatophyta</taxon>
        <taxon>Magnoliopsida</taxon>
        <taxon>eudicotyledons</taxon>
        <taxon>Gunneridae</taxon>
        <taxon>Pentapetalae</taxon>
        <taxon>asterids</taxon>
        <taxon>Ericales</taxon>
        <taxon>Actinidiaceae</taxon>
        <taxon>Actinidia</taxon>
    </lineage>
</organism>
<comment type="caution">
    <text evidence="3">The sequence shown here is derived from an EMBL/GenBank/DDBJ whole genome shotgun (WGS) entry which is preliminary data.</text>
</comment>
<dbReference type="Proteomes" id="UP000585474">
    <property type="component" value="Unassembled WGS sequence"/>
</dbReference>
<gene>
    <name evidence="3" type="ORF">Acr_13g0014300</name>
</gene>
<evidence type="ECO:0000313" key="3">
    <source>
        <dbReference type="EMBL" id="GFZ00031.1"/>
    </source>
</evidence>
<feature type="region of interest" description="Disordered" evidence="1">
    <location>
        <begin position="1"/>
        <end position="39"/>
    </location>
</feature>
<dbReference type="InterPro" id="IPR048292">
    <property type="entry name" value="SDA1_C"/>
</dbReference>
<dbReference type="AlphaFoldDB" id="A0A7J0FN04"/>
<sequence length="178" mass="20223">MDLLCNTYSTASDDDDEPEHGRPSPRNPSKRFKPDHPVSYPKPLPLLYPNLAIYPPTEAPIPGRYISKTEREPSWLRVLGFLTRTRSIPLLNPVESLRLRLGVDAKSTAFKVPSTERLSAKRVDPSKLETGGLSNRQKEHKKAIPLAAKRAKVARSRQEKKKKQQCSGKQFRGRKTWK</sequence>
<evidence type="ECO:0000259" key="2">
    <source>
        <dbReference type="Pfam" id="PF21638"/>
    </source>
</evidence>
<dbReference type="OrthoDB" id="1697732at2759"/>
<keyword evidence="4" id="KW-1185">Reference proteome</keyword>
<reference evidence="3 4" key="1">
    <citation type="submission" date="2019-07" db="EMBL/GenBank/DDBJ databases">
        <title>De Novo Assembly of kiwifruit Actinidia rufa.</title>
        <authorList>
            <person name="Sugita-Konishi S."/>
            <person name="Sato K."/>
            <person name="Mori E."/>
            <person name="Abe Y."/>
            <person name="Kisaki G."/>
            <person name="Hamano K."/>
            <person name="Suezawa K."/>
            <person name="Otani M."/>
            <person name="Fukuda T."/>
            <person name="Manabe T."/>
            <person name="Gomi K."/>
            <person name="Tabuchi M."/>
            <person name="Akimitsu K."/>
            <person name="Kataoka I."/>
        </authorList>
    </citation>
    <scope>NUCLEOTIDE SEQUENCE [LARGE SCALE GENOMIC DNA]</scope>
    <source>
        <strain evidence="4">cv. Fuchu</strain>
    </source>
</reference>
<evidence type="ECO:0000313" key="4">
    <source>
        <dbReference type="Proteomes" id="UP000585474"/>
    </source>
</evidence>
<dbReference type="Pfam" id="PF21638">
    <property type="entry name" value="SDA1_C"/>
    <property type="match status" value="1"/>
</dbReference>
<feature type="domain" description="SDA1 C-terminal" evidence="2">
    <location>
        <begin position="131"/>
        <end position="175"/>
    </location>
</feature>
<feature type="compositionally biased region" description="Polar residues" evidence="1">
    <location>
        <begin position="1"/>
        <end position="11"/>
    </location>
</feature>